<proteinExistence type="predicted"/>
<sequence length="123" mass="14001">MALAQFNQTLGKLLINTWGSRVINFAVPEFRGRLMEGDATLAKLPSPGYLGMKNPKYATDRFALWRETSPWQSRPHPSYLALKNSKYATDRISRSPYGGRCRFGKVALTRAIRDEESKYATDR</sequence>
<dbReference type="AlphaFoldDB" id="A0AAV4RMX7"/>
<reference evidence="1 2" key="1">
    <citation type="submission" date="2021-06" db="EMBL/GenBank/DDBJ databases">
        <title>Caerostris extrusa draft genome.</title>
        <authorList>
            <person name="Kono N."/>
            <person name="Arakawa K."/>
        </authorList>
    </citation>
    <scope>NUCLEOTIDE SEQUENCE [LARGE SCALE GENOMIC DNA]</scope>
</reference>
<evidence type="ECO:0000313" key="2">
    <source>
        <dbReference type="Proteomes" id="UP001054945"/>
    </source>
</evidence>
<organism evidence="1 2">
    <name type="scientific">Caerostris extrusa</name>
    <name type="common">Bark spider</name>
    <name type="synonym">Caerostris bankana</name>
    <dbReference type="NCBI Taxonomy" id="172846"/>
    <lineage>
        <taxon>Eukaryota</taxon>
        <taxon>Metazoa</taxon>
        <taxon>Ecdysozoa</taxon>
        <taxon>Arthropoda</taxon>
        <taxon>Chelicerata</taxon>
        <taxon>Arachnida</taxon>
        <taxon>Araneae</taxon>
        <taxon>Araneomorphae</taxon>
        <taxon>Entelegynae</taxon>
        <taxon>Araneoidea</taxon>
        <taxon>Araneidae</taxon>
        <taxon>Caerostris</taxon>
    </lineage>
</organism>
<gene>
    <name evidence="1" type="ORF">CEXT_708051</name>
</gene>
<name>A0AAV4RMX7_CAEEX</name>
<evidence type="ECO:0000313" key="1">
    <source>
        <dbReference type="EMBL" id="GIY23293.1"/>
    </source>
</evidence>
<accession>A0AAV4RMX7</accession>
<protein>
    <submittedName>
        <fullName evidence="1">Uncharacterized protein</fullName>
    </submittedName>
</protein>
<keyword evidence="2" id="KW-1185">Reference proteome</keyword>
<comment type="caution">
    <text evidence="1">The sequence shown here is derived from an EMBL/GenBank/DDBJ whole genome shotgun (WGS) entry which is preliminary data.</text>
</comment>
<dbReference type="Proteomes" id="UP001054945">
    <property type="component" value="Unassembled WGS sequence"/>
</dbReference>
<dbReference type="EMBL" id="BPLR01008259">
    <property type="protein sequence ID" value="GIY23293.1"/>
    <property type="molecule type" value="Genomic_DNA"/>
</dbReference>